<organism evidence="12 13">
    <name type="scientific">Dietzia maris</name>
    <dbReference type="NCBI Taxonomy" id="37915"/>
    <lineage>
        <taxon>Bacteria</taxon>
        <taxon>Bacillati</taxon>
        <taxon>Actinomycetota</taxon>
        <taxon>Actinomycetes</taxon>
        <taxon>Mycobacteriales</taxon>
        <taxon>Dietziaceae</taxon>
        <taxon>Dietzia</taxon>
    </lineage>
</organism>
<evidence type="ECO:0000256" key="5">
    <source>
        <dbReference type="ARBA" id="ARBA00022989"/>
    </source>
</evidence>
<evidence type="ECO:0000256" key="7">
    <source>
        <dbReference type="RuleBase" id="RU000320"/>
    </source>
</evidence>
<gene>
    <name evidence="12" type="ORF">R3P82_10395</name>
</gene>
<feature type="transmembrane region" description="Helical" evidence="9">
    <location>
        <begin position="295"/>
        <end position="313"/>
    </location>
</feature>
<evidence type="ECO:0000256" key="1">
    <source>
        <dbReference type="ARBA" id="ARBA00004651"/>
    </source>
</evidence>
<keyword evidence="10" id="KW-0732">Signal</keyword>
<feature type="region of interest" description="Disordered" evidence="8">
    <location>
        <begin position="431"/>
        <end position="468"/>
    </location>
</feature>
<proteinExistence type="inferred from homology"/>
<name>A0AAE4TZJ7_9ACTN</name>
<feature type="transmembrane region" description="Helical" evidence="9">
    <location>
        <begin position="201"/>
        <end position="221"/>
    </location>
</feature>
<dbReference type="RefSeq" id="WP_185951125.1">
    <property type="nucleotide sequence ID" value="NZ_JAWLKJ010000002.1"/>
</dbReference>
<sequence>MTALLLPLLAAIPVMAAAVTAILPSRQAGRLVALAVPAATAVAGVVLLVLHRSEPVIAASVGGFVPGVAIPFVSDSFAALMLVTTGVVALMSLVFCDQTGEFGRSRYFAPLALLLLAGANGALLTGDLFNLFVFVEVMLLPSYALIAMTGTWRRLGVGRLFVVINLLTSTLLLAGVGFVYGTAGSVNLAVLAGAAQEDGRVAAALGVVLMALCIKAGAVPVHGWLPRAYPGTSAGVMALFSALHTKVALYAVIRIWATAFDLDPAWGRVLLVVALVTALWGTIASASPVGAREILAWQMVSGVGVILAALAVAQAPGGAIVYMIHHMVTIGALVMLIGAAEHVYRSGQLGGLSGLWYRERPLGVLLVLAIAALVGLPPTSGLIGKLEVVTAALGAGGAWGVVTVVVVLVSSLIGLVAMLRLWRGIMWGGPAPRPGDDDGDSDERQREVDEHGDDDDDDDDDNVRSSPRVPARLLVPGGALAALSVAIFLGYGAIAPEVDRAVAGLVDTDAYVSAVLDGPDAMTDSTIGGRS</sequence>
<dbReference type="InterPro" id="IPR003918">
    <property type="entry name" value="NADH_UbQ_OxRdtase"/>
</dbReference>
<dbReference type="GO" id="GO:0008137">
    <property type="term" value="F:NADH dehydrogenase (ubiquinone) activity"/>
    <property type="evidence" value="ECO:0007669"/>
    <property type="project" value="InterPro"/>
</dbReference>
<feature type="transmembrane region" description="Helical" evidence="9">
    <location>
        <begin position="265"/>
        <end position="283"/>
    </location>
</feature>
<dbReference type="AlphaFoldDB" id="A0AAE4TZJ7"/>
<evidence type="ECO:0000313" key="12">
    <source>
        <dbReference type="EMBL" id="MDV6299520.1"/>
    </source>
</evidence>
<feature type="transmembrane region" description="Helical" evidence="9">
    <location>
        <begin position="233"/>
        <end position="253"/>
    </location>
</feature>
<comment type="subcellular location">
    <subcellularLocation>
        <location evidence="1">Cell membrane</location>
        <topology evidence="1">Multi-pass membrane protein</topology>
    </subcellularLocation>
    <subcellularLocation>
        <location evidence="7">Membrane</location>
        <topology evidence="7">Multi-pass membrane protein</topology>
    </subcellularLocation>
</comment>
<keyword evidence="3" id="KW-1003">Cell membrane</keyword>
<protein>
    <submittedName>
        <fullName evidence="12">Proton-conducting transporter membrane subunit</fullName>
    </submittedName>
</protein>
<feature type="domain" description="NADH:quinone oxidoreductase/Mrp antiporter transmembrane" evidence="11">
    <location>
        <begin position="126"/>
        <end position="406"/>
    </location>
</feature>
<evidence type="ECO:0000256" key="2">
    <source>
        <dbReference type="ARBA" id="ARBA00005346"/>
    </source>
</evidence>
<feature type="transmembrane region" description="Helical" evidence="9">
    <location>
        <begin position="361"/>
        <end position="378"/>
    </location>
</feature>
<feature type="chain" id="PRO_5042090888" evidence="10">
    <location>
        <begin position="17"/>
        <end position="531"/>
    </location>
</feature>
<feature type="transmembrane region" description="Helical" evidence="9">
    <location>
        <begin position="31"/>
        <end position="49"/>
    </location>
</feature>
<dbReference type="PANTHER" id="PTHR42703:SF1">
    <property type="entry name" value="NA(+)_H(+) ANTIPORTER SUBUNIT D1"/>
    <property type="match status" value="1"/>
</dbReference>
<dbReference type="Pfam" id="PF00361">
    <property type="entry name" value="Proton_antipo_M"/>
    <property type="match status" value="1"/>
</dbReference>
<accession>A0AAE4TZJ7</accession>
<feature type="transmembrane region" description="Helical" evidence="9">
    <location>
        <begin position="56"/>
        <end position="73"/>
    </location>
</feature>
<feature type="transmembrane region" description="Helical" evidence="9">
    <location>
        <begin position="398"/>
        <end position="419"/>
    </location>
</feature>
<feature type="transmembrane region" description="Helical" evidence="9">
    <location>
        <begin position="160"/>
        <end position="181"/>
    </location>
</feature>
<dbReference type="GeneID" id="97416250"/>
<evidence type="ECO:0000256" key="6">
    <source>
        <dbReference type="ARBA" id="ARBA00023136"/>
    </source>
</evidence>
<feature type="transmembrane region" description="Helical" evidence="9">
    <location>
        <begin position="473"/>
        <end position="494"/>
    </location>
</feature>
<keyword evidence="4 7" id="KW-0812">Transmembrane</keyword>
<evidence type="ECO:0000259" key="11">
    <source>
        <dbReference type="Pfam" id="PF00361"/>
    </source>
</evidence>
<keyword evidence="6 9" id="KW-0472">Membrane</keyword>
<comment type="similarity">
    <text evidence="2">Belongs to the CPA3 antiporters (TC 2.A.63) subunit D family.</text>
</comment>
<dbReference type="InterPro" id="IPR050586">
    <property type="entry name" value="CPA3_Na-H_Antiporter_D"/>
</dbReference>
<feature type="signal peptide" evidence="10">
    <location>
        <begin position="1"/>
        <end position="16"/>
    </location>
</feature>
<feature type="transmembrane region" description="Helical" evidence="9">
    <location>
        <begin position="108"/>
        <end position="125"/>
    </location>
</feature>
<evidence type="ECO:0000313" key="13">
    <source>
        <dbReference type="Proteomes" id="UP001185873"/>
    </source>
</evidence>
<evidence type="ECO:0000256" key="3">
    <source>
        <dbReference type="ARBA" id="ARBA00022475"/>
    </source>
</evidence>
<feature type="transmembrane region" description="Helical" evidence="9">
    <location>
        <begin position="319"/>
        <end position="340"/>
    </location>
</feature>
<feature type="transmembrane region" description="Helical" evidence="9">
    <location>
        <begin position="131"/>
        <end position="148"/>
    </location>
</feature>
<dbReference type="PRINTS" id="PR01437">
    <property type="entry name" value="NUOXDRDTASE4"/>
</dbReference>
<dbReference type="Proteomes" id="UP001185873">
    <property type="component" value="Unassembled WGS sequence"/>
</dbReference>
<evidence type="ECO:0000256" key="4">
    <source>
        <dbReference type="ARBA" id="ARBA00022692"/>
    </source>
</evidence>
<feature type="transmembrane region" description="Helical" evidence="9">
    <location>
        <begin position="79"/>
        <end position="96"/>
    </location>
</feature>
<evidence type="ECO:0000256" key="8">
    <source>
        <dbReference type="SAM" id="MobiDB-lite"/>
    </source>
</evidence>
<dbReference type="GO" id="GO:0042773">
    <property type="term" value="P:ATP synthesis coupled electron transport"/>
    <property type="evidence" value="ECO:0007669"/>
    <property type="project" value="InterPro"/>
</dbReference>
<dbReference type="EMBL" id="JAWLKJ010000002">
    <property type="protein sequence ID" value="MDV6299520.1"/>
    <property type="molecule type" value="Genomic_DNA"/>
</dbReference>
<keyword evidence="5 9" id="KW-1133">Transmembrane helix</keyword>
<reference evidence="12" key="1">
    <citation type="submission" date="2023-10" db="EMBL/GenBank/DDBJ databases">
        <title>Development of a sustainable strategy for remediation of hydrocarbon-contaminated territories based on the waste exchange concept.</title>
        <authorList>
            <person name="Krivoruchko A."/>
        </authorList>
    </citation>
    <scope>NUCLEOTIDE SEQUENCE</scope>
    <source>
        <strain evidence="12">IEGM 1175</strain>
    </source>
</reference>
<feature type="compositionally biased region" description="Acidic residues" evidence="8">
    <location>
        <begin position="450"/>
        <end position="461"/>
    </location>
</feature>
<dbReference type="PANTHER" id="PTHR42703">
    <property type="entry name" value="NADH DEHYDROGENASE"/>
    <property type="match status" value="1"/>
</dbReference>
<evidence type="ECO:0000256" key="10">
    <source>
        <dbReference type="SAM" id="SignalP"/>
    </source>
</evidence>
<dbReference type="InterPro" id="IPR001750">
    <property type="entry name" value="ND/Mrp_TM"/>
</dbReference>
<dbReference type="GO" id="GO:0005886">
    <property type="term" value="C:plasma membrane"/>
    <property type="evidence" value="ECO:0007669"/>
    <property type="project" value="UniProtKB-SubCell"/>
</dbReference>
<comment type="caution">
    <text evidence="12">The sequence shown here is derived from an EMBL/GenBank/DDBJ whole genome shotgun (WGS) entry which is preliminary data.</text>
</comment>
<evidence type="ECO:0000256" key="9">
    <source>
        <dbReference type="SAM" id="Phobius"/>
    </source>
</evidence>